<sequence length="303" mass="33830">MTTLLVDVAKKTMLLVSYSYAAFVGFIFVAQRKLQYFPTTSAPPTVDELPHICRSIMDFDVCTVDGLVLNGWVWDEPKCQILVLHLHGNAGSRYHRLYWAHEVKKRLRCAVALFDYRGFGGNPGVISEDGLIEDAVAAIKWAHVQAGQNDKKLVLHLESIGSVAGLSALAKISTEVKVHGIVVEGGLSSCYDLARSMFPLVPVSLLLRDKWERAMNGARGLQRSIHFMSLHGKADRVVPLWCGMKLFQAVACTRKEFVTFQTGEHNNLFLQPDYFEKLASFYAEVSGKTAHATDDLFARKLER</sequence>
<proteinExistence type="predicted"/>
<name>Q01E99_OSTTA</name>
<dbReference type="OMA" id="WLPEQGY"/>
<dbReference type="OrthoDB" id="10249433at2759"/>
<reference evidence="3" key="1">
    <citation type="journal article" date="2006" name="Proc. Natl. Acad. Sci. U.S.A.">
        <title>Genome analysis of the smallest free-living eukaryote Ostreococcus tauri unveils many unique features.</title>
        <authorList>
            <person name="Derelle E."/>
            <person name="Ferraz C."/>
            <person name="Rombauts S."/>
            <person name="Rouze P."/>
            <person name="Worden A.Z."/>
            <person name="Robbens S."/>
            <person name="Partensky F."/>
            <person name="Degroeve S."/>
            <person name="Echeynie S."/>
            <person name="Cooke R."/>
            <person name="Saeys Y."/>
            <person name="Wuyts J."/>
            <person name="Jabbari K."/>
            <person name="Bowler C."/>
            <person name="Panaud O."/>
            <person name="Piegu B."/>
            <person name="Ball S.G."/>
            <person name="Ral J.-P."/>
            <person name="Bouget F.-Y."/>
            <person name="Piganeau G."/>
            <person name="De Baets B."/>
            <person name="Picard A."/>
            <person name="Delseny M."/>
            <person name="Demaille J."/>
            <person name="Van de Peer Y."/>
            <person name="Moreau H."/>
        </authorList>
    </citation>
    <scope>NUCLEOTIDE SEQUENCE [LARGE SCALE GENOMIC DNA]</scope>
    <source>
        <strain evidence="3">OTTH 0595 / CCAP 157/2 / RCC745</strain>
    </source>
</reference>
<dbReference type="EMBL" id="CAID01000002">
    <property type="protein sequence ID" value="CAL52354.2"/>
    <property type="molecule type" value="Genomic_DNA"/>
</dbReference>
<dbReference type="GeneID" id="9836771"/>
<dbReference type="Gene3D" id="3.40.50.1820">
    <property type="entry name" value="alpha/beta hydrolase"/>
    <property type="match status" value="1"/>
</dbReference>
<comment type="caution">
    <text evidence="2">The sequence shown here is derived from an EMBL/GenBank/DDBJ whole genome shotgun (WGS) entry which is preliminary data.</text>
</comment>
<protein>
    <submittedName>
        <fullName evidence="2">Unnamed product</fullName>
    </submittedName>
</protein>
<evidence type="ECO:0000313" key="2">
    <source>
        <dbReference type="EMBL" id="CAL52354.2"/>
    </source>
</evidence>
<dbReference type="SUPFAM" id="SSF53474">
    <property type="entry name" value="alpha/beta-Hydrolases"/>
    <property type="match status" value="1"/>
</dbReference>
<reference evidence="2 3" key="2">
    <citation type="journal article" date="2014" name="BMC Genomics">
        <title>An improved genome of the model marine alga Ostreococcus tauri unfolds by assessing Illumina de novo assemblies.</title>
        <authorList>
            <person name="Blanc-Mathieu R."/>
            <person name="Verhelst B."/>
            <person name="Derelle E."/>
            <person name="Rombauts S."/>
            <person name="Bouget F.Y."/>
            <person name="Carre I."/>
            <person name="Chateau A."/>
            <person name="Eyre-Walker A."/>
            <person name="Grimsley N."/>
            <person name="Moreau H."/>
            <person name="Piegu B."/>
            <person name="Rivals E."/>
            <person name="Schackwitz W."/>
            <person name="Van de Peer Y."/>
            <person name="Piganeau G."/>
        </authorList>
    </citation>
    <scope>NUCLEOTIDE SEQUENCE [LARGE SCALE GENOMIC DNA]</scope>
    <source>
        <strain evidence="3">OTTH 0595 / CCAP 157/2 / RCC745</strain>
    </source>
</reference>
<dbReference type="PANTHER" id="PTHR12277">
    <property type="entry name" value="ALPHA/BETA HYDROLASE DOMAIN-CONTAINING PROTEIN"/>
    <property type="match status" value="1"/>
</dbReference>
<evidence type="ECO:0000313" key="3">
    <source>
        <dbReference type="Proteomes" id="UP000009170"/>
    </source>
</evidence>
<organism evidence="2 3">
    <name type="scientific">Ostreococcus tauri</name>
    <name type="common">Marine green alga</name>
    <dbReference type="NCBI Taxonomy" id="70448"/>
    <lineage>
        <taxon>Eukaryota</taxon>
        <taxon>Viridiplantae</taxon>
        <taxon>Chlorophyta</taxon>
        <taxon>Mamiellophyceae</taxon>
        <taxon>Mamiellales</taxon>
        <taxon>Bathycoccaceae</taxon>
        <taxon>Ostreococcus</taxon>
    </lineage>
</organism>
<dbReference type="Proteomes" id="UP000009170">
    <property type="component" value="Unassembled WGS sequence"/>
</dbReference>
<dbReference type="InterPro" id="IPR029058">
    <property type="entry name" value="AB_hydrolase_fold"/>
</dbReference>
<accession>Q01E99</accession>
<dbReference type="InParanoid" id="Q01E99"/>
<dbReference type="FunCoup" id="Q01E99">
    <property type="interactions" value="1585"/>
</dbReference>
<keyword evidence="1" id="KW-0812">Transmembrane</keyword>
<keyword evidence="1" id="KW-1133">Transmembrane helix</keyword>
<evidence type="ECO:0000256" key="1">
    <source>
        <dbReference type="SAM" id="Phobius"/>
    </source>
</evidence>
<keyword evidence="1" id="KW-0472">Membrane</keyword>
<feature type="transmembrane region" description="Helical" evidence="1">
    <location>
        <begin position="12"/>
        <end position="30"/>
    </location>
</feature>
<dbReference type="KEGG" id="ota:OT_ostta02g02660"/>
<dbReference type="AlphaFoldDB" id="Q01E99"/>
<dbReference type="STRING" id="70448.Q01E99"/>
<dbReference type="RefSeq" id="XP_003075082.1">
    <property type="nucleotide sequence ID" value="XM_003075034.1"/>
</dbReference>
<keyword evidence="3" id="KW-1185">Reference proteome</keyword>
<gene>
    <name evidence="2" type="ORF">OT_ostta02g02660</name>
</gene>